<dbReference type="InterPro" id="IPR010982">
    <property type="entry name" value="Lambda_DNA-bd_dom_sf"/>
</dbReference>
<dbReference type="GO" id="GO:0030073">
    <property type="term" value="P:insulin secretion"/>
    <property type="evidence" value="ECO:0007669"/>
    <property type="project" value="InterPro"/>
</dbReference>
<keyword evidence="8 9" id="KW-0539">Nucleus</keyword>
<evidence type="ECO:0000259" key="11">
    <source>
        <dbReference type="PROSITE" id="PS50071"/>
    </source>
</evidence>
<dbReference type="GeneTree" id="ENSGT00940000153818"/>
<dbReference type="InterPro" id="IPR001356">
    <property type="entry name" value="HD"/>
</dbReference>
<comment type="subcellular location">
    <subcellularLocation>
        <location evidence="1 9">Nucleus</location>
    </subcellularLocation>
</comment>
<reference evidence="14" key="2">
    <citation type="submission" date="2025-05" db="UniProtKB">
        <authorList>
            <consortium name="Ensembl"/>
        </authorList>
    </citation>
    <scope>IDENTIFICATION</scope>
</reference>
<feature type="domain" description="Homeobox" evidence="11">
    <location>
        <begin position="234"/>
        <end position="315"/>
    </location>
</feature>
<evidence type="ECO:0000256" key="6">
    <source>
        <dbReference type="ARBA" id="ARBA00023159"/>
    </source>
</evidence>
<dbReference type="GO" id="GO:0031016">
    <property type="term" value="P:pancreas development"/>
    <property type="evidence" value="ECO:0007669"/>
    <property type="project" value="InterPro"/>
</dbReference>
<dbReference type="SUPFAM" id="SSF100957">
    <property type="entry name" value="Dimerization cofactor of HNF-1 alpha"/>
    <property type="match status" value="1"/>
</dbReference>
<dbReference type="InterPro" id="IPR023219">
    <property type="entry name" value="HNF1_dimer_N_dom_sf"/>
</dbReference>
<evidence type="ECO:0000313" key="16">
    <source>
        <dbReference type="Proteomes" id="UP000694580"/>
    </source>
</evidence>
<evidence type="ECO:0000256" key="2">
    <source>
        <dbReference type="ARBA" id="ARBA00009966"/>
    </source>
</evidence>
<accession>A0A8C3ZHM8</accession>
<dbReference type="GO" id="GO:0000981">
    <property type="term" value="F:DNA-binding transcription factor activity, RNA polymerase II-specific"/>
    <property type="evidence" value="ECO:0007669"/>
    <property type="project" value="TreeGrafter"/>
</dbReference>
<evidence type="ECO:0000313" key="15">
    <source>
        <dbReference type="Ensembl" id="ENSDCDP00010016092.1"/>
    </source>
</evidence>
<keyword evidence="5 9" id="KW-0371">Homeobox</keyword>
<evidence type="ECO:0000256" key="1">
    <source>
        <dbReference type="ARBA" id="ARBA00004123"/>
    </source>
</evidence>
<evidence type="ECO:0000256" key="10">
    <source>
        <dbReference type="SAM" id="MobiDB-lite"/>
    </source>
</evidence>
<dbReference type="GeneID" id="114802391"/>
<evidence type="ECO:0000256" key="5">
    <source>
        <dbReference type="ARBA" id="ARBA00023155"/>
    </source>
</evidence>
<sequence>MVSRLTSLQHELLSALLDSGLTRETLVRALDDMEPEFGVKLEMPASPSGAKLGGACSDSDSKPVFHTLTNGHAKGRASGDEASEDGDDFDTPPILKELQALNTEEAAEQRAEVERMLSEDPWRAARLIKGYMQQHNIPQREVVDVTGLNQSHLSQHLNKGTPMKTQKRAALYTWYVRKQREILRQFNQAVQGSGSNMTDKGNQDQVLFFFPEFSQPGQGMAPPGEELGSEPSCKKMRRNRFKWGPASQQILYQAYERQKNPSKEEREALVEECNRAECLQRGVSPSKAQGLGSNLVTEVRVYNWFANRRKEEAFRQKLAMDAYSGPAHGPTHGLNSLLSHGSPHHQPGSVSPPSKIQSVRYNQQGPSEVSSSTTISHHGNSAMGSGQSVLQQVSPGGLDHNLLSPDAKMISVSGGLPPVSTLTNIHSSHHAHQQSQNLIMPLSGVMAIAQSLNTSQAQTVPVINSVGGSLAALQPVQFPQQLHSPHQQGLMQQSPNHMGQQPFMATVTHSHMYPHKQEPPQYSHPSRFPSAMVVTDANSISTLSSMSSSKQEAPVNKMVPLGGLSWCPLQAW</sequence>
<evidence type="ECO:0000256" key="8">
    <source>
        <dbReference type="ARBA" id="ARBA00023242"/>
    </source>
</evidence>
<dbReference type="Ensembl" id="ENSDCDT00010016997.1">
    <property type="protein sequence ID" value="ENSDCDP00010016027.1"/>
    <property type="gene ID" value="ENSDCDG00010007358.1"/>
</dbReference>
<name>A0A8C3ZHM8_9TELE</name>
<organism evidence="14 16">
    <name type="scientific">Denticeps clupeoides</name>
    <name type="common">denticle herring</name>
    <dbReference type="NCBI Taxonomy" id="299321"/>
    <lineage>
        <taxon>Eukaryota</taxon>
        <taxon>Metazoa</taxon>
        <taxon>Chordata</taxon>
        <taxon>Craniata</taxon>
        <taxon>Vertebrata</taxon>
        <taxon>Euteleostomi</taxon>
        <taxon>Actinopterygii</taxon>
        <taxon>Neopterygii</taxon>
        <taxon>Teleostei</taxon>
        <taxon>Clupei</taxon>
        <taxon>Clupeiformes</taxon>
        <taxon>Denticipitoidei</taxon>
        <taxon>Denticipitidae</taxon>
        <taxon>Denticeps</taxon>
    </lineage>
</organism>
<proteinExistence type="inferred from homology"/>
<dbReference type="SUPFAM" id="SSF46689">
    <property type="entry name" value="Homeodomain-like"/>
    <property type="match status" value="1"/>
</dbReference>
<dbReference type="InterPro" id="IPR009057">
    <property type="entry name" value="Homeodomain-like_sf"/>
</dbReference>
<dbReference type="RefSeq" id="XP_028857087.1">
    <property type="nucleotide sequence ID" value="XM_029001254.1"/>
</dbReference>
<dbReference type="Gene3D" id="1.10.260.40">
    <property type="entry name" value="lambda repressor-like DNA-binding domains"/>
    <property type="match status" value="1"/>
</dbReference>
<dbReference type="Ensembl" id="ENSDCDT00010017087.1">
    <property type="protein sequence ID" value="ENSDCDP00010016092.1"/>
    <property type="gene ID" value="ENSDCDG00010007416.1"/>
</dbReference>
<feature type="region of interest" description="Disordered" evidence="10">
    <location>
        <begin position="325"/>
        <end position="385"/>
    </location>
</feature>
<keyword evidence="16" id="KW-1185">Reference proteome</keyword>
<dbReference type="InterPro" id="IPR006897">
    <property type="entry name" value="HNF1b_C"/>
</dbReference>
<dbReference type="GO" id="GO:0045893">
    <property type="term" value="P:positive regulation of DNA-templated transcription"/>
    <property type="evidence" value="ECO:0007669"/>
    <property type="project" value="InterPro"/>
</dbReference>
<dbReference type="PANTHER" id="PTHR11568">
    <property type="entry name" value="HEPATOCYTE NUCLEAR FACTOR 1"/>
    <property type="match status" value="1"/>
</dbReference>
<dbReference type="PANTHER" id="PTHR11568:SF2">
    <property type="entry name" value="HEPATOCYTE NUCLEAR FACTOR 1-BETA"/>
    <property type="match status" value="1"/>
</dbReference>
<dbReference type="PROSITE" id="PS51936">
    <property type="entry name" value="POU_4"/>
    <property type="match status" value="1"/>
</dbReference>
<dbReference type="Pfam" id="PF04814">
    <property type="entry name" value="HNF-1_N"/>
    <property type="match status" value="1"/>
</dbReference>
<dbReference type="CDD" id="cd00086">
    <property type="entry name" value="homeodomain"/>
    <property type="match status" value="1"/>
</dbReference>
<dbReference type="InterPro" id="IPR044866">
    <property type="entry name" value="HNF_P1"/>
</dbReference>
<evidence type="ECO:0000259" key="13">
    <source>
        <dbReference type="PROSITE" id="PS51937"/>
    </source>
</evidence>
<dbReference type="SMART" id="SM00389">
    <property type="entry name" value="HOX"/>
    <property type="match status" value="1"/>
</dbReference>
<dbReference type="InterPro" id="IPR039066">
    <property type="entry name" value="HNF-1"/>
</dbReference>
<dbReference type="GO" id="GO:0034672">
    <property type="term" value="P:anterior/posterior pattern specification involved in pronephros development"/>
    <property type="evidence" value="ECO:0007669"/>
    <property type="project" value="UniProtKB-ARBA"/>
</dbReference>
<feature type="domain" description="POU-specific atypical" evidence="12">
    <location>
        <begin position="96"/>
        <end position="191"/>
    </location>
</feature>
<dbReference type="PROSITE" id="PS51937">
    <property type="entry name" value="HNF_P1"/>
    <property type="match status" value="1"/>
</dbReference>
<dbReference type="FunFam" id="1.10.260.40:FF:000009">
    <property type="entry name" value="Hepatocyte nuclear factor 1-beta"/>
    <property type="match status" value="1"/>
</dbReference>
<dbReference type="Pfam" id="PF04812">
    <property type="entry name" value="HNF-1B_C"/>
    <property type="match status" value="1"/>
</dbReference>
<protein>
    <recommendedName>
        <fullName evidence="17">Hepatocyte nuclear factor 1-beta</fullName>
    </recommendedName>
</protein>
<dbReference type="Gene3D" id="1.10.10.60">
    <property type="entry name" value="Homeodomain-like"/>
    <property type="match status" value="1"/>
</dbReference>
<dbReference type="InterPro" id="IPR044869">
    <property type="entry name" value="HNF-1_POU"/>
</dbReference>
<dbReference type="AlphaFoldDB" id="A0A8C3ZHM8"/>
<feature type="compositionally biased region" description="Polar residues" evidence="10">
    <location>
        <begin position="348"/>
        <end position="385"/>
    </location>
</feature>
<evidence type="ECO:0000256" key="4">
    <source>
        <dbReference type="ARBA" id="ARBA00023125"/>
    </source>
</evidence>
<evidence type="ECO:0000313" key="14">
    <source>
        <dbReference type="Ensembl" id="ENSDCDP00010016027.1"/>
    </source>
</evidence>
<comment type="similarity">
    <text evidence="2">Belongs to the HNF1 homeobox family.</text>
</comment>
<reference evidence="14 16" key="1">
    <citation type="submission" date="2020-06" db="EMBL/GenBank/DDBJ databases">
        <authorList>
            <consortium name="Wellcome Sanger Institute Data Sharing"/>
        </authorList>
    </citation>
    <scope>NUCLEOTIDE SEQUENCE [LARGE SCALE GENOMIC DNA]</scope>
</reference>
<gene>
    <name evidence="14" type="primary">hnf1ba</name>
    <name evidence="15" type="synonym">LOC114802430</name>
</gene>
<dbReference type="OrthoDB" id="10069265at2759"/>
<dbReference type="GO" id="GO:0001889">
    <property type="term" value="P:liver development"/>
    <property type="evidence" value="ECO:0007669"/>
    <property type="project" value="InterPro"/>
</dbReference>
<evidence type="ECO:0000256" key="3">
    <source>
        <dbReference type="ARBA" id="ARBA00023015"/>
    </source>
</evidence>
<dbReference type="SUPFAM" id="SSF47413">
    <property type="entry name" value="lambda repressor-like DNA-binding domains"/>
    <property type="match status" value="1"/>
</dbReference>
<feature type="domain" description="HNF-p1" evidence="13">
    <location>
        <begin position="1"/>
        <end position="32"/>
    </location>
</feature>
<keyword evidence="4 9" id="KW-0238">DNA-binding</keyword>
<keyword evidence="7" id="KW-0804">Transcription</keyword>
<dbReference type="InterPro" id="IPR006899">
    <property type="entry name" value="HNF-1_N"/>
</dbReference>
<dbReference type="GO" id="GO:0005634">
    <property type="term" value="C:nucleus"/>
    <property type="evidence" value="ECO:0007669"/>
    <property type="project" value="UniProtKB-SubCell"/>
</dbReference>
<dbReference type="FunFam" id="1.10.10.60:FF:000043">
    <property type="entry name" value="Hepatocyte nuclear factor 1-beta"/>
    <property type="match status" value="1"/>
</dbReference>
<feature type="DNA-binding region" description="Homeobox" evidence="9">
    <location>
        <begin position="236"/>
        <end position="316"/>
    </location>
</feature>
<evidence type="ECO:0000256" key="9">
    <source>
        <dbReference type="PROSITE-ProRule" id="PRU00108"/>
    </source>
</evidence>
<evidence type="ECO:0000259" key="12">
    <source>
        <dbReference type="PROSITE" id="PS51936"/>
    </source>
</evidence>
<evidence type="ECO:0000256" key="7">
    <source>
        <dbReference type="ARBA" id="ARBA00023163"/>
    </source>
</evidence>
<dbReference type="Proteomes" id="UP000694580">
    <property type="component" value="Chromosome 13"/>
</dbReference>
<dbReference type="GO" id="GO:0000978">
    <property type="term" value="F:RNA polymerase II cis-regulatory region sequence-specific DNA binding"/>
    <property type="evidence" value="ECO:0007669"/>
    <property type="project" value="TreeGrafter"/>
</dbReference>
<dbReference type="PROSITE" id="PS50071">
    <property type="entry name" value="HOMEOBOX_2"/>
    <property type="match status" value="1"/>
</dbReference>
<keyword evidence="6" id="KW-0010">Activator</keyword>
<evidence type="ECO:0008006" key="17">
    <source>
        <dbReference type="Google" id="ProtNLM"/>
    </source>
</evidence>
<keyword evidence="3" id="KW-0805">Transcription regulation</keyword>